<proteinExistence type="predicted"/>
<dbReference type="RefSeq" id="WP_265721690.1">
    <property type="nucleotide sequence ID" value="NZ_JAPIVK010000014.1"/>
</dbReference>
<evidence type="ECO:0000313" key="1">
    <source>
        <dbReference type="EMBL" id="MFD2309543.1"/>
    </source>
</evidence>
<comment type="caution">
    <text evidence="1">The sequence shown here is derived from an EMBL/GenBank/DDBJ whole genome shotgun (WGS) entry which is preliminary data.</text>
</comment>
<organism evidence="1 2">
    <name type="scientific">Microbulbifer halophilus</name>
    <dbReference type="NCBI Taxonomy" id="453963"/>
    <lineage>
        <taxon>Bacteria</taxon>
        <taxon>Pseudomonadati</taxon>
        <taxon>Pseudomonadota</taxon>
        <taxon>Gammaproteobacteria</taxon>
        <taxon>Cellvibrionales</taxon>
        <taxon>Microbulbiferaceae</taxon>
        <taxon>Microbulbifer</taxon>
    </lineage>
</organism>
<protein>
    <submittedName>
        <fullName evidence="1">Uncharacterized protein</fullName>
    </submittedName>
</protein>
<evidence type="ECO:0000313" key="2">
    <source>
        <dbReference type="Proteomes" id="UP001597425"/>
    </source>
</evidence>
<gene>
    <name evidence="1" type="ORF">ACFSKX_03855</name>
</gene>
<name>A0ABW5EB88_9GAMM</name>
<accession>A0ABW5EB88</accession>
<dbReference type="Proteomes" id="UP001597425">
    <property type="component" value="Unassembled WGS sequence"/>
</dbReference>
<sequence length="123" mass="14408">MRQLQLKHHDRTVGFLAGADNLRPRLHSAFITLSADSAGTKAILLVRHTLHGWLQVCDEEQRYPIISNPLLLNCDHLWRAVLHTLAEADSWPSDEEKRRRKLEREIKRRAEIAEARRRTFRLV</sequence>
<reference evidence="2" key="1">
    <citation type="journal article" date="2019" name="Int. J. Syst. Evol. Microbiol.">
        <title>The Global Catalogue of Microorganisms (GCM) 10K type strain sequencing project: providing services to taxonomists for standard genome sequencing and annotation.</title>
        <authorList>
            <consortium name="The Broad Institute Genomics Platform"/>
            <consortium name="The Broad Institute Genome Sequencing Center for Infectious Disease"/>
            <person name="Wu L."/>
            <person name="Ma J."/>
        </authorList>
    </citation>
    <scope>NUCLEOTIDE SEQUENCE [LARGE SCALE GENOMIC DNA]</scope>
    <source>
        <strain evidence="2">KCTC 12848</strain>
    </source>
</reference>
<dbReference type="EMBL" id="JBHUJD010000003">
    <property type="protein sequence ID" value="MFD2309543.1"/>
    <property type="molecule type" value="Genomic_DNA"/>
</dbReference>
<keyword evidence="2" id="KW-1185">Reference proteome</keyword>